<organism evidence="1 2">
    <name type="scientific">Anaerocolumna cellulosilytica</name>
    <dbReference type="NCBI Taxonomy" id="433286"/>
    <lineage>
        <taxon>Bacteria</taxon>
        <taxon>Bacillati</taxon>
        <taxon>Bacillota</taxon>
        <taxon>Clostridia</taxon>
        <taxon>Lachnospirales</taxon>
        <taxon>Lachnospiraceae</taxon>
        <taxon>Anaerocolumna</taxon>
    </lineage>
</organism>
<gene>
    <name evidence="1" type="ORF">acsn021_41060</name>
</gene>
<dbReference type="RefSeq" id="WP_243167960.1">
    <property type="nucleotide sequence ID" value="NZ_AP023367.1"/>
</dbReference>
<dbReference type="KEGG" id="acel:acsn021_41060"/>
<protein>
    <submittedName>
        <fullName evidence="1">Uncharacterized protein</fullName>
    </submittedName>
</protein>
<proteinExistence type="predicted"/>
<keyword evidence="2" id="KW-1185">Reference proteome</keyword>
<dbReference type="Proteomes" id="UP000515561">
    <property type="component" value="Chromosome"/>
</dbReference>
<evidence type="ECO:0000313" key="2">
    <source>
        <dbReference type="Proteomes" id="UP000515561"/>
    </source>
</evidence>
<name>A0A6S6R8U7_9FIRM</name>
<dbReference type="AlphaFoldDB" id="A0A6S6R8U7"/>
<evidence type="ECO:0000313" key="1">
    <source>
        <dbReference type="EMBL" id="BCJ96537.1"/>
    </source>
</evidence>
<sequence>MAKHDFGILEQFEENKWYQEYEPEKYNCISVDMDVMDEVFGAYREEIRAIKAFACVSTQPIQGLDECSVTLIPPQSLEVFCNIIVQANKSLHSEKLVLLIDKIQEAMENKKYLIHFGI</sequence>
<dbReference type="EMBL" id="AP023367">
    <property type="protein sequence ID" value="BCJ96537.1"/>
    <property type="molecule type" value="Genomic_DNA"/>
</dbReference>
<accession>A0A6S6R8U7</accession>
<reference evidence="1 2" key="1">
    <citation type="journal article" date="2016" name="Int. J. Syst. Evol. Microbiol.">
        <title>Descriptions of Anaerotaenia torta gen. nov., sp. nov. and Anaerocolumna cellulosilytica gen. nov., sp. nov. isolated from a methanogenic reactor of cattle waste.</title>
        <authorList>
            <person name="Uek A."/>
            <person name="Ohtaki Y."/>
            <person name="Kaku N."/>
            <person name="Ueki K."/>
        </authorList>
    </citation>
    <scope>NUCLEOTIDE SEQUENCE [LARGE SCALE GENOMIC DNA]</scope>
    <source>
        <strain evidence="1 2">SN021</strain>
    </source>
</reference>